<dbReference type="Pfam" id="PF00929">
    <property type="entry name" value="RNase_T"/>
    <property type="match status" value="1"/>
</dbReference>
<gene>
    <name evidence="5" type="ORF">TCLT_LOCUS534</name>
</gene>
<evidence type="ECO:0000313" key="6">
    <source>
        <dbReference type="Proteomes" id="UP000276776"/>
    </source>
</evidence>
<evidence type="ECO:0000313" key="7">
    <source>
        <dbReference type="WBParaSite" id="TCLT_0000053301-mRNA-1"/>
    </source>
</evidence>
<dbReference type="GO" id="GO:0003676">
    <property type="term" value="F:nucleic acid binding"/>
    <property type="evidence" value="ECO:0007669"/>
    <property type="project" value="InterPro"/>
</dbReference>
<dbReference type="Gene3D" id="3.30.420.10">
    <property type="entry name" value="Ribonuclease H-like superfamily/Ribonuclease H"/>
    <property type="match status" value="1"/>
</dbReference>
<dbReference type="InterPro" id="IPR012337">
    <property type="entry name" value="RNaseH-like_sf"/>
</dbReference>
<dbReference type="PANTHER" id="PTHR23044">
    <property type="entry name" value="3'-5' EXONUCLEASE ERI1-RELATED"/>
    <property type="match status" value="1"/>
</dbReference>
<keyword evidence="2" id="KW-0378">Hydrolase</keyword>
<dbReference type="InterPro" id="IPR047201">
    <property type="entry name" value="ERI-1_3'hExo-like"/>
</dbReference>
<dbReference type="PANTHER" id="PTHR23044:SF61">
    <property type="entry name" value="3'-5' EXORIBONUCLEASE 1-RELATED"/>
    <property type="match status" value="1"/>
</dbReference>
<dbReference type="GO" id="GO:0000175">
    <property type="term" value="F:3'-5'-RNA exonuclease activity"/>
    <property type="evidence" value="ECO:0007669"/>
    <property type="project" value="InterPro"/>
</dbReference>
<dbReference type="OMA" id="GSHHLGF"/>
<dbReference type="InterPro" id="IPR036397">
    <property type="entry name" value="RNaseH_sf"/>
</dbReference>
<evidence type="ECO:0000313" key="5">
    <source>
        <dbReference type="EMBL" id="VDM95535.1"/>
    </source>
</evidence>
<reference evidence="7" key="1">
    <citation type="submission" date="2017-02" db="UniProtKB">
        <authorList>
            <consortium name="WormBaseParasite"/>
        </authorList>
    </citation>
    <scope>IDENTIFICATION</scope>
</reference>
<dbReference type="EMBL" id="UYYF01000040">
    <property type="protein sequence ID" value="VDM95535.1"/>
    <property type="molecule type" value="Genomic_DNA"/>
</dbReference>
<evidence type="ECO:0000259" key="4">
    <source>
        <dbReference type="SMART" id="SM00479"/>
    </source>
</evidence>
<evidence type="ECO:0000256" key="3">
    <source>
        <dbReference type="ARBA" id="ARBA00022839"/>
    </source>
</evidence>
<protein>
    <submittedName>
        <fullName evidence="7">Exonuclease domain-containing protein</fullName>
    </submittedName>
</protein>
<feature type="domain" description="Exonuclease" evidence="4">
    <location>
        <begin position="51"/>
        <end position="252"/>
    </location>
</feature>
<dbReference type="Proteomes" id="UP000276776">
    <property type="component" value="Unassembled WGS sequence"/>
</dbReference>
<evidence type="ECO:0000256" key="2">
    <source>
        <dbReference type="ARBA" id="ARBA00022801"/>
    </source>
</evidence>
<dbReference type="InterPro" id="IPR013520">
    <property type="entry name" value="Ribonucl_H"/>
</dbReference>
<keyword evidence="6" id="KW-1185">Reference proteome</keyword>
<keyword evidence="1" id="KW-0540">Nuclease</keyword>
<proteinExistence type="predicted"/>
<dbReference type="OrthoDB" id="448399at2759"/>
<organism evidence="7">
    <name type="scientific">Thelazia callipaeda</name>
    <name type="common">Oriental eyeworm</name>
    <name type="synonym">Parasitic nematode</name>
    <dbReference type="NCBI Taxonomy" id="103827"/>
    <lineage>
        <taxon>Eukaryota</taxon>
        <taxon>Metazoa</taxon>
        <taxon>Ecdysozoa</taxon>
        <taxon>Nematoda</taxon>
        <taxon>Chromadorea</taxon>
        <taxon>Rhabditida</taxon>
        <taxon>Spirurina</taxon>
        <taxon>Spiruromorpha</taxon>
        <taxon>Thelazioidea</taxon>
        <taxon>Thelaziidae</taxon>
        <taxon>Thelazia</taxon>
    </lineage>
</organism>
<accession>A0A0N5CKD9</accession>
<dbReference type="WBParaSite" id="TCLT_0000053301-mRNA-1">
    <property type="protein sequence ID" value="TCLT_0000053301-mRNA-1"/>
    <property type="gene ID" value="TCLT_0000053301"/>
</dbReference>
<keyword evidence="3" id="KW-0269">Exonuclease</keyword>
<dbReference type="CDD" id="cd06133">
    <property type="entry name" value="ERI-1_3'hExo_like"/>
    <property type="match status" value="1"/>
</dbReference>
<name>A0A0N5CKD9_THECL</name>
<reference evidence="5 6" key="2">
    <citation type="submission" date="2018-11" db="EMBL/GenBank/DDBJ databases">
        <authorList>
            <consortium name="Pathogen Informatics"/>
        </authorList>
    </citation>
    <scope>NUCLEOTIDE SEQUENCE [LARGE SCALE GENOMIC DNA]</scope>
</reference>
<dbReference type="AlphaFoldDB" id="A0A0N5CKD9"/>
<sequence>MQVVKNLWSLSVLYFVFKAKSQKYSLRSPSTVEMGMTTLDSAAMSKQIFDYFLVLDFEATCEEGKKIMPLQEIIEFPVMQLCGRTFEEVGRFHRYVRPTERPVLTSFCTHLTGIVQKRFYQETVAKEETLPEILDAFHTWLVDSDLIGTNNFAESRFTFLTSGDWDLGVLLPNEARYRRLQLPEQVYFKRWINLKKAFCKCKGHFAKSLTVMLHDLKLDHVVCSRHGRLHSGIDDVKNMCQIAKCLANSGYLFKNTSIYIDEKRHFESL</sequence>
<dbReference type="SUPFAM" id="SSF53098">
    <property type="entry name" value="Ribonuclease H-like"/>
    <property type="match status" value="1"/>
</dbReference>
<dbReference type="InterPro" id="IPR051274">
    <property type="entry name" value="3-5_Exoribonuclease"/>
</dbReference>
<dbReference type="SMART" id="SM00479">
    <property type="entry name" value="EXOIII"/>
    <property type="match status" value="1"/>
</dbReference>
<dbReference type="STRING" id="103827.A0A0N5CKD9"/>
<evidence type="ECO:0000256" key="1">
    <source>
        <dbReference type="ARBA" id="ARBA00022722"/>
    </source>
</evidence>